<dbReference type="OrthoDB" id="5419659at2"/>
<dbReference type="InterPro" id="IPR035069">
    <property type="entry name" value="TTHA1013/TTHA0281-like"/>
</dbReference>
<dbReference type="AlphaFoldDB" id="A0A269YIL4"/>
<evidence type="ECO:0000313" key="2">
    <source>
        <dbReference type="EMBL" id="PAK85081.1"/>
    </source>
</evidence>
<protein>
    <submittedName>
        <fullName evidence="2">HicB family protein</fullName>
    </submittedName>
    <submittedName>
        <fullName evidence="1">Toxin-antitoxin system antitoxin HicB</fullName>
    </submittedName>
</protein>
<dbReference type="EMBL" id="NCXI01000021">
    <property type="protein sequence ID" value="PAK85081.1"/>
    <property type="molecule type" value="Genomic_DNA"/>
</dbReference>
<gene>
    <name evidence="2" type="ORF">B8W98_04280</name>
    <name evidence="3" type="ORF">C5L28_000335</name>
    <name evidence="1" type="ORF">LPKJCM_00141</name>
</gene>
<evidence type="ECO:0000313" key="1">
    <source>
        <dbReference type="EMBL" id="GAW71070.1"/>
    </source>
</evidence>
<dbReference type="Proteomes" id="UP000294668">
    <property type="component" value="Unassembled WGS sequence"/>
</dbReference>
<reference evidence="3" key="4">
    <citation type="submission" date="2019-02" db="EMBL/GenBank/DDBJ databases">
        <authorList>
            <person name="Buron G."/>
            <person name="Chaylann A."/>
            <person name="Dolejs I."/>
            <person name="Forster J."/>
            <person name="Miks M.H."/>
        </authorList>
    </citation>
    <scope>NUCLEOTIDE SEQUENCE</scope>
    <source>
        <strain evidence="3">DSM 10551</strain>
    </source>
</reference>
<reference evidence="1 4" key="1">
    <citation type="journal article" date="2017" name="Biosci Microbiota Food Health">
        <title>Genomic characterization reconfirms the taxonomic status of Lactobacillus parakefiri.</title>
        <authorList>
            <person name="Tanizawa Y."/>
            <person name="Kobayashi H."/>
            <person name="Kaminuma E."/>
            <person name="Sakamoto M."/>
            <person name="Ohkuma M."/>
            <person name="Nakamura Y."/>
            <person name="Arita M."/>
            <person name="Tohno M."/>
        </authorList>
    </citation>
    <scope>NUCLEOTIDE SEQUENCE [LARGE SCALE GENOMIC DNA]</scope>
    <source>
        <strain evidence="1 4">JCM 8573</strain>
    </source>
</reference>
<dbReference type="Proteomes" id="UP000214739">
    <property type="component" value="Unassembled WGS sequence"/>
</dbReference>
<accession>A0A269YIL4</accession>
<evidence type="ECO:0000313" key="6">
    <source>
        <dbReference type="Proteomes" id="UP000294668"/>
    </source>
</evidence>
<sequence length="145" mass="16332">MHIAYPALFYYDPNESTKYFVYFPDFNSSGTQGIDVADAMRMAAEWLGLEASACLHDGKELPKPSNLNKVSLVNDDAFKDDPDFALDYDLEQSFASMVAVDLKEYLNYDEPVKKTVTIPKWADDLATNKKVDFSKLLTEAIAKID</sequence>
<keyword evidence="6" id="KW-1185">Reference proteome</keyword>
<proteinExistence type="predicted"/>
<evidence type="ECO:0000313" key="5">
    <source>
        <dbReference type="Proteomes" id="UP000216802"/>
    </source>
</evidence>
<reference evidence="2 5" key="2">
    <citation type="submission" date="2017-04" db="EMBL/GenBank/DDBJ databases">
        <title>Kefir bacterial isolates.</title>
        <authorList>
            <person name="Kim Y."/>
            <person name="Blasche S."/>
            <person name="Patil K.R."/>
        </authorList>
    </citation>
    <scope>NUCLEOTIDE SEQUENCE [LARGE SCALE GENOMIC DNA]</scope>
    <source>
        <strain evidence="2 5">OG2</strain>
    </source>
</reference>
<dbReference type="EMBL" id="PUFL01000032">
    <property type="protein sequence ID" value="TDG93424.1"/>
    <property type="molecule type" value="Genomic_DNA"/>
</dbReference>
<evidence type="ECO:0000313" key="3">
    <source>
        <dbReference type="EMBL" id="TDG93424.1"/>
    </source>
</evidence>
<comment type="caution">
    <text evidence="2">The sequence shown here is derived from an EMBL/GenBank/DDBJ whole genome shotgun (WGS) entry which is preliminary data.</text>
</comment>
<evidence type="ECO:0000313" key="4">
    <source>
        <dbReference type="Proteomes" id="UP000214739"/>
    </source>
</evidence>
<dbReference type="Gene3D" id="3.30.160.250">
    <property type="match status" value="1"/>
</dbReference>
<dbReference type="SUPFAM" id="SSF143100">
    <property type="entry name" value="TTHA1013/TTHA0281-like"/>
    <property type="match status" value="1"/>
</dbReference>
<reference evidence="3 6" key="3">
    <citation type="journal article" date="2019" name="Appl. Microbiol. Biotechnol.">
        <title>Uncovering carbohydrate metabolism through a genotype-phenotype association study of 56 lactic acid bacteria genomes.</title>
        <authorList>
            <person name="Buron-Moles G."/>
            <person name="Chailyan A."/>
            <person name="Dolejs I."/>
            <person name="Forster J."/>
            <person name="Miks M.H."/>
        </authorList>
    </citation>
    <scope>NUCLEOTIDE SEQUENCE [LARGE SCALE GENOMIC DNA]</scope>
    <source>
        <strain evidence="3 6">DSM 10551</strain>
    </source>
</reference>
<dbReference type="EMBL" id="BDGB01000008">
    <property type="protein sequence ID" value="GAW71070.1"/>
    <property type="molecule type" value="Genomic_DNA"/>
</dbReference>
<dbReference type="Proteomes" id="UP000216802">
    <property type="component" value="Unassembled WGS sequence"/>
</dbReference>
<dbReference type="RefSeq" id="WP_057961542.1">
    <property type="nucleotide sequence ID" value="NZ_BAAAXO010000025.1"/>
</dbReference>
<name>A0A269YIL4_9LACO</name>
<organism evidence="2 5">
    <name type="scientific">Lentilactobacillus parakefiri</name>
    <dbReference type="NCBI Taxonomy" id="152332"/>
    <lineage>
        <taxon>Bacteria</taxon>
        <taxon>Bacillati</taxon>
        <taxon>Bacillota</taxon>
        <taxon>Bacilli</taxon>
        <taxon>Lactobacillales</taxon>
        <taxon>Lactobacillaceae</taxon>
        <taxon>Lentilactobacillus</taxon>
    </lineage>
</organism>